<feature type="region of interest" description="Disordered" evidence="1">
    <location>
        <begin position="46"/>
        <end position="127"/>
    </location>
</feature>
<evidence type="ECO:0000313" key="2">
    <source>
        <dbReference type="EMBL" id="KLO19668.1"/>
    </source>
</evidence>
<sequence>MTRKQKTFVDSKVRHVLFASILDFTHWDHKQKDTALQLAASIASVHEEKDNEKRKLNQERALHQRTKETSKRNRSDRSDSKLTKAKEAVLAKNAAKKREKAFSRKAPKAAASASGTRKEGKSVAFAT</sequence>
<accession>A0A0H2SD39</accession>
<dbReference type="AlphaFoldDB" id="A0A0H2SD39"/>
<evidence type="ECO:0000313" key="3">
    <source>
        <dbReference type="Proteomes" id="UP000053477"/>
    </source>
</evidence>
<gene>
    <name evidence="2" type="ORF">SCHPADRAFT_924305</name>
</gene>
<reference evidence="2 3" key="1">
    <citation type="submission" date="2015-04" db="EMBL/GenBank/DDBJ databases">
        <title>Complete genome sequence of Schizopora paradoxa KUC8140, a cosmopolitan wood degrader in East Asia.</title>
        <authorList>
            <consortium name="DOE Joint Genome Institute"/>
            <person name="Min B."/>
            <person name="Park H."/>
            <person name="Jang Y."/>
            <person name="Kim J.-J."/>
            <person name="Kim K.H."/>
            <person name="Pangilinan J."/>
            <person name="Lipzen A."/>
            <person name="Riley R."/>
            <person name="Grigoriev I.V."/>
            <person name="Spatafora J.W."/>
            <person name="Choi I.-G."/>
        </authorList>
    </citation>
    <scope>NUCLEOTIDE SEQUENCE [LARGE SCALE GENOMIC DNA]</scope>
    <source>
        <strain evidence="2 3">KUC8140</strain>
    </source>
</reference>
<proteinExistence type="predicted"/>
<keyword evidence="3" id="KW-1185">Reference proteome</keyword>
<protein>
    <submittedName>
        <fullName evidence="2">Uncharacterized protein</fullName>
    </submittedName>
</protein>
<organism evidence="2 3">
    <name type="scientific">Schizopora paradoxa</name>
    <dbReference type="NCBI Taxonomy" id="27342"/>
    <lineage>
        <taxon>Eukaryota</taxon>
        <taxon>Fungi</taxon>
        <taxon>Dikarya</taxon>
        <taxon>Basidiomycota</taxon>
        <taxon>Agaricomycotina</taxon>
        <taxon>Agaricomycetes</taxon>
        <taxon>Hymenochaetales</taxon>
        <taxon>Schizoporaceae</taxon>
        <taxon>Schizopora</taxon>
    </lineage>
</organism>
<feature type="compositionally biased region" description="Basic residues" evidence="1">
    <location>
        <begin position="94"/>
        <end position="107"/>
    </location>
</feature>
<name>A0A0H2SD39_9AGAM</name>
<dbReference type="Proteomes" id="UP000053477">
    <property type="component" value="Unassembled WGS sequence"/>
</dbReference>
<evidence type="ECO:0000256" key="1">
    <source>
        <dbReference type="SAM" id="MobiDB-lite"/>
    </source>
</evidence>
<feature type="compositionally biased region" description="Basic and acidic residues" evidence="1">
    <location>
        <begin position="46"/>
        <end position="89"/>
    </location>
</feature>
<dbReference type="EMBL" id="KQ085885">
    <property type="protein sequence ID" value="KLO19668.1"/>
    <property type="molecule type" value="Genomic_DNA"/>
</dbReference>
<dbReference type="InParanoid" id="A0A0H2SD39"/>